<dbReference type="HOGENOM" id="CLU_219854_0_0_1"/>
<dbReference type="GeneTree" id="ENSGT00390000013253"/>
<accession>D6RFC3</accession>
<dbReference type="Antibodypedia" id="25293">
    <property type="antibodies" value="207 antibodies from 26 providers"/>
</dbReference>
<dbReference type="Proteomes" id="UP000000589">
    <property type="component" value="Chromosome 2"/>
</dbReference>
<gene>
    <name evidence="1 2" type="primary">Pdrg1</name>
</gene>
<protein>
    <submittedName>
        <fullName evidence="1">P53 and DNA damage regulated 1</fullName>
    </submittedName>
</protein>
<evidence type="ECO:0000313" key="1">
    <source>
        <dbReference type="Ensembl" id="ENSMUSP00000117116.2"/>
    </source>
</evidence>
<dbReference type="MGI" id="MGI:1915809">
    <property type="gene designation" value="Pdrg1"/>
</dbReference>
<dbReference type="AGR" id="MGI:1915809"/>
<evidence type="ECO:0007829" key="4">
    <source>
        <dbReference type="ProteomicsDB" id="D6RFC3"/>
    </source>
</evidence>
<reference evidence="1" key="3">
    <citation type="submission" date="2025-05" db="UniProtKB">
        <authorList>
            <consortium name="Ensembl"/>
        </authorList>
    </citation>
    <scope>IDENTIFICATION</scope>
    <source>
        <strain evidence="1">C57BL/6J</strain>
    </source>
</reference>
<keyword evidence="3" id="KW-1185">Reference proteome</keyword>
<dbReference type="ExpressionAtlas" id="D6RFC3">
    <property type="expression patterns" value="baseline and differential"/>
</dbReference>
<reference evidence="1" key="2">
    <citation type="journal article" date="2011" name="PLoS Biol.">
        <title>Modernizing reference genome assemblies.</title>
        <authorList>
            <person name="Church D.M."/>
            <person name="Schneider V.A."/>
            <person name="Graves T."/>
            <person name="Auger K."/>
            <person name="Cunningham F."/>
            <person name="Bouk N."/>
            <person name="Chen H.C."/>
            <person name="Agarwala R."/>
            <person name="McLaren W.M."/>
            <person name="Ritchie G.R."/>
            <person name="Albracht D."/>
            <person name="Kremitzki M."/>
            <person name="Rock S."/>
            <person name="Kotkiewicz H."/>
            <person name="Kremitzki C."/>
            <person name="Wollam A."/>
            <person name="Trani L."/>
            <person name="Fulton L."/>
            <person name="Fulton R."/>
            <person name="Matthews L."/>
            <person name="Whitehead S."/>
            <person name="Chow W."/>
            <person name="Torrance J."/>
            <person name="Dunn M."/>
            <person name="Harden G."/>
            <person name="Threadgold G."/>
            <person name="Wood J."/>
            <person name="Collins J."/>
            <person name="Heath P."/>
            <person name="Griffiths G."/>
            <person name="Pelan S."/>
            <person name="Grafham D."/>
            <person name="Eichler E.E."/>
            <person name="Weinstock G."/>
            <person name="Mardis E.R."/>
            <person name="Wilson R.K."/>
            <person name="Howe K."/>
            <person name="Flicek P."/>
            <person name="Hubbard T."/>
        </authorList>
    </citation>
    <scope>NUCLEOTIDE SEQUENCE [LARGE SCALE GENOMIC DNA]</scope>
    <source>
        <strain evidence="1">C57BL/6J</strain>
    </source>
</reference>
<name>D6RFC3_MOUSE</name>
<evidence type="ECO:0000313" key="3">
    <source>
        <dbReference type="Proteomes" id="UP000000589"/>
    </source>
</evidence>
<sequence>MLSPEAERVLRYLVEVEELAEAVLSDKRQVRDVAAASAL</sequence>
<dbReference type="VEuPathDB" id="HostDB:ENSMUSG00000027472"/>
<keyword evidence="4" id="KW-1267">Proteomics identification</keyword>
<dbReference type="ProteomicsDB" id="308664"/>
<evidence type="ECO:0000313" key="2">
    <source>
        <dbReference type="MGI" id="MGI:1915809"/>
    </source>
</evidence>
<proteinExistence type="evidence at protein level"/>
<dbReference type="Ensembl" id="ENSMUST00000140853.2">
    <property type="protein sequence ID" value="ENSMUSP00000117116.2"/>
    <property type="gene ID" value="ENSMUSG00000027472.15"/>
</dbReference>
<dbReference type="AlphaFoldDB" id="D6RFC3"/>
<organism evidence="1 3">
    <name type="scientific">Mus musculus</name>
    <name type="common">Mouse</name>
    <dbReference type="NCBI Taxonomy" id="10090"/>
    <lineage>
        <taxon>Eukaryota</taxon>
        <taxon>Metazoa</taxon>
        <taxon>Chordata</taxon>
        <taxon>Craniata</taxon>
        <taxon>Vertebrata</taxon>
        <taxon>Euteleostomi</taxon>
        <taxon>Mammalia</taxon>
        <taxon>Eutheria</taxon>
        <taxon>Euarchontoglires</taxon>
        <taxon>Glires</taxon>
        <taxon>Rodentia</taxon>
        <taxon>Myomorpha</taxon>
        <taxon>Muroidea</taxon>
        <taxon>Muridae</taxon>
        <taxon>Murinae</taxon>
        <taxon>Mus</taxon>
        <taxon>Mus</taxon>
    </lineage>
</organism>
<dbReference type="Bgee" id="ENSMUSG00000027472">
    <property type="expression patterns" value="Expressed in epithelium of lens and 262 other cell types or tissues"/>
</dbReference>
<dbReference type="SMR" id="D6RFC3"/>
<dbReference type="Ensembl" id="ENSMUST00000150545.8">
    <property type="protein sequence ID" value="ENSMUSP00000115545.2"/>
    <property type="gene ID" value="ENSMUSG00000027472.15"/>
</dbReference>
<reference evidence="1 3" key="1">
    <citation type="journal article" date="2009" name="PLoS Biol.">
        <title>Lineage-specific biology revealed by a finished genome assembly of the mouse.</title>
        <authorList>
            <consortium name="Mouse Genome Sequencing Consortium"/>
            <person name="Church D.M."/>
            <person name="Goodstadt L."/>
            <person name="Hillier L.W."/>
            <person name="Zody M.C."/>
            <person name="Goldstein S."/>
            <person name="She X."/>
            <person name="Bult C.J."/>
            <person name="Agarwala R."/>
            <person name="Cherry J.L."/>
            <person name="DiCuccio M."/>
            <person name="Hlavina W."/>
            <person name="Kapustin Y."/>
            <person name="Meric P."/>
            <person name="Maglott D."/>
            <person name="Birtle Z."/>
            <person name="Marques A.C."/>
            <person name="Graves T."/>
            <person name="Zhou S."/>
            <person name="Teague B."/>
            <person name="Potamousis K."/>
            <person name="Churas C."/>
            <person name="Place M."/>
            <person name="Herschleb J."/>
            <person name="Runnheim R."/>
            <person name="Forrest D."/>
            <person name="Amos-Landgraf J."/>
            <person name="Schwartz D.C."/>
            <person name="Cheng Z."/>
            <person name="Lindblad-Toh K."/>
            <person name="Eichler E.E."/>
            <person name="Ponting C.P."/>
        </authorList>
    </citation>
    <scope>NUCLEOTIDE SEQUENCE [LARGE SCALE GENOMIC DNA]</scope>
    <source>
        <strain evidence="1 3">C57BL/6J</strain>
    </source>
</reference>